<dbReference type="Proteomes" id="UP000783287">
    <property type="component" value="Unassembled WGS sequence"/>
</dbReference>
<evidence type="ECO:0000256" key="3">
    <source>
        <dbReference type="ARBA" id="ARBA00022741"/>
    </source>
</evidence>
<dbReference type="GO" id="GO:0005737">
    <property type="term" value="C:cytoplasm"/>
    <property type="evidence" value="ECO:0007669"/>
    <property type="project" value="UniProtKB-SubCell"/>
</dbReference>
<comment type="similarity">
    <text evidence="6">Belongs to the FtsA/MreB family.</text>
</comment>
<reference evidence="7" key="2">
    <citation type="journal article" date="2021" name="Microbiome">
        <title>Successional dynamics and alternative stable states in a saline activated sludge microbial community over 9 years.</title>
        <authorList>
            <person name="Wang Y."/>
            <person name="Ye J."/>
            <person name="Ju F."/>
            <person name="Liu L."/>
            <person name="Boyd J.A."/>
            <person name="Deng Y."/>
            <person name="Parks D.H."/>
            <person name="Jiang X."/>
            <person name="Yin X."/>
            <person name="Woodcroft B.J."/>
            <person name="Tyson G.W."/>
            <person name="Hugenholtz P."/>
            <person name="Polz M.F."/>
            <person name="Zhang T."/>
        </authorList>
    </citation>
    <scope>NUCLEOTIDE SEQUENCE</scope>
    <source>
        <strain evidence="7">HKST-UBA14</strain>
    </source>
</reference>
<dbReference type="AlphaFoldDB" id="A0A955L6I8"/>
<dbReference type="PANTHER" id="PTHR42749:SF1">
    <property type="entry name" value="CELL SHAPE-DETERMINING PROTEIN MREB"/>
    <property type="match status" value="1"/>
</dbReference>
<dbReference type="Gene3D" id="3.30.420.40">
    <property type="match status" value="1"/>
</dbReference>
<dbReference type="EMBL" id="JAGQLK010000138">
    <property type="protein sequence ID" value="MCA9383799.1"/>
    <property type="molecule type" value="Genomic_DNA"/>
</dbReference>
<sequence>MITHDIGIDLGTASTLVSLNKQGIIINEPSVVAINKLTGKVLAVGAEARRMIGRTPANIVAVKPLEDGVISDFDSTEAMIRYFIYRVYEEFPKLLKLRKPRVIIGIP</sequence>
<accession>A0A955L6I8</accession>
<dbReference type="GO" id="GO:0008360">
    <property type="term" value="P:regulation of cell shape"/>
    <property type="evidence" value="ECO:0007669"/>
    <property type="project" value="UniProtKB-KW"/>
</dbReference>
<protein>
    <submittedName>
        <fullName evidence="7">Rod shape-determining protein</fullName>
    </submittedName>
</protein>
<evidence type="ECO:0000256" key="6">
    <source>
        <dbReference type="ARBA" id="ARBA00023458"/>
    </source>
</evidence>
<name>A0A955L6I8_9BACT</name>
<dbReference type="GO" id="GO:0005524">
    <property type="term" value="F:ATP binding"/>
    <property type="evidence" value="ECO:0007669"/>
    <property type="project" value="UniProtKB-KW"/>
</dbReference>
<dbReference type="SUPFAM" id="SSF53067">
    <property type="entry name" value="Actin-like ATPase domain"/>
    <property type="match status" value="1"/>
</dbReference>
<organism evidence="7 8">
    <name type="scientific">Candidatus Dojkabacteria bacterium</name>
    <dbReference type="NCBI Taxonomy" id="2099670"/>
    <lineage>
        <taxon>Bacteria</taxon>
        <taxon>Candidatus Dojkabacteria</taxon>
    </lineage>
</organism>
<evidence type="ECO:0000256" key="2">
    <source>
        <dbReference type="ARBA" id="ARBA00022490"/>
    </source>
</evidence>
<dbReference type="InterPro" id="IPR043129">
    <property type="entry name" value="ATPase_NBD"/>
</dbReference>
<dbReference type="Pfam" id="PF06723">
    <property type="entry name" value="MreB_Mbl"/>
    <property type="match status" value="1"/>
</dbReference>
<feature type="non-terminal residue" evidence="7">
    <location>
        <position position="107"/>
    </location>
</feature>
<evidence type="ECO:0000313" key="8">
    <source>
        <dbReference type="Proteomes" id="UP000783287"/>
    </source>
</evidence>
<keyword evidence="5" id="KW-0133">Cell shape</keyword>
<dbReference type="PANTHER" id="PTHR42749">
    <property type="entry name" value="CELL SHAPE-DETERMINING PROTEIN MREB"/>
    <property type="match status" value="1"/>
</dbReference>
<keyword evidence="2" id="KW-0963">Cytoplasm</keyword>
<evidence type="ECO:0000256" key="1">
    <source>
        <dbReference type="ARBA" id="ARBA00004496"/>
    </source>
</evidence>
<comment type="caution">
    <text evidence="7">The sequence shown here is derived from an EMBL/GenBank/DDBJ whole genome shotgun (WGS) entry which is preliminary data.</text>
</comment>
<evidence type="ECO:0000256" key="4">
    <source>
        <dbReference type="ARBA" id="ARBA00022840"/>
    </source>
</evidence>
<proteinExistence type="inferred from homology"/>
<evidence type="ECO:0000313" key="7">
    <source>
        <dbReference type="EMBL" id="MCA9383799.1"/>
    </source>
</evidence>
<gene>
    <name evidence="7" type="ORF">KC909_05540</name>
</gene>
<dbReference type="PRINTS" id="PR01652">
    <property type="entry name" value="SHAPEPROTEIN"/>
</dbReference>
<dbReference type="GO" id="GO:0000902">
    <property type="term" value="P:cell morphogenesis"/>
    <property type="evidence" value="ECO:0007669"/>
    <property type="project" value="InterPro"/>
</dbReference>
<keyword evidence="4" id="KW-0067">ATP-binding</keyword>
<dbReference type="InterPro" id="IPR004753">
    <property type="entry name" value="MreB"/>
</dbReference>
<reference evidence="7" key="1">
    <citation type="submission" date="2020-04" db="EMBL/GenBank/DDBJ databases">
        <authorList>
            <person name="Zhang T."/>
        </authorList>
    </citation>
    <scope>NUCLEOTIDE SEQUENCE</scope>
    <source>
        <strain evidence="7">HKST-UBA14</strain>
    </source>
</reference>
<dbReference type="InterPro" id="IPR056546">
    <property type="entry name" value="MreB_MamK-like"/>
</dbReference>
<keyword evidence="3" id="KW-0547">Nucleotide-binding</keyword>
<evidence type="ECO:0000256" key="5">
    <source>
        <dbReference type="ARBA" id="ARBA00022960"/>
    </source>
</evidence>
<comment type="subcellular location">
    <subcellularLocation>
        <location evidence="1">Cytoplasm</location>
    </subcellularLocation>
</comment>